<dbReference type="EMBL" id="JADKIO010000005">
    <property type="protein sequence ID" value="MBK9795929.1"/>
    <property type="molecule type" value="Genomic_DNA"/>
</dbReference>
<name>A0A9D7SG80_9BACT</name>
<dbReference type="InterPro" id="IPR000089">
    <property type="entry name" value="Biotin_lipoyl"/>
</dbReference>
<dbReference type="AlphaFoldDB" id="A0A9D7SG80"/>
<evidence type="ECO:0000313" key="2">
    <source>
        <dbReference type="EMBL" id="MBK9795929.1"/>
    </source>
</evidence>
<dbReference type="Gene3D" id="2.40.50.100">
    <property type="match status" value="1"/>
</dbReference>
<dbReference type="InterPro" id="IPR011053">
    <property type="entry name" value="Single_hybrid_motif"/>
</dbReference>
<reference evidence="2" key="1">
    <citation type="submission" date="2020-10" db="EMBL/GenBank/DDBJ databases">
        <title>Connecting structure to function with the recovery of over 1000 high-quality activated sludge metagenome-assembled genomes encoding full-length rRNA genes using long-read sequencing.</title>
        <authorList>
            <person name="Singleton C.M."/>
            <person name="Petriglieri F."/>
            <person name="Kristensen J.M."/>
            <person name="Kirkegaard R.H."/>
            <person name="Michaelsen T.Y."/>
            <person name="Andersen M.H."/>
            <person name="Karst S.M."/>
            <person name="Dueholm M.S."/>
            <person name="Nielsen P.H."/>
            <person name="Albertsen M."/>
        </authorList>
    </citation>
    <scope>NUCLEOTIDE SEQUENCE</scope>
    <source>
        <strain evidence="2">Skiv_18-Q3-R9-52_MAXAC.067</strain>
    </source>
</reference>
<gene>
    <name evidence="2" type="ORF">IPP58_05450</name>
    <name evidence="3" type="ORF">IPP58_05455</name>
</gene>
<organism evidence="2 4">
    <name type="scientific">Candidatus Geothrix skivensis</name>
    <dbReference type="NCBI Taxonomy" id="2954439"/>
    <lineage>
        <taxon>Bacteria</taxon>
        <taxon>Pseudomonadati</taxon>
        <taxon>Acidobacteriota</taxon>
        <taxon>Holophagae</taxon>
        <taxon>Holophagales</taxon>
        <taxon>Holophagaceae</taxon>
        <taxon>Geothrix</taxon>
    </lineage>
</organism>
<evidence type="ECO:0000259" key="1">
    <source>
        <dbReference type="Pfam" id="PF00364"/>
    </source>
</evidence>
<protein>
    <recommendedName>
        <fullName evidence="1">Lipoyl-binding domain-containing protein</fullName>
    </recommendedName>
</protein>
<feature type="domain" description="Lipoyl-binding" evidence="1">
    <location>
        <begin position="1"/>
        <end position="32"/>
    </location>
</feature>
<dbReference type="EMBL" id="JADKIO010000005">
    <property type="protein sequence ID" value="MBK9795930.1"/>
    <property type="molecule type" value="Genomic_DNA"/>
</dbReference>
<evidence type="ECO:0000313" key="4">
    <source>
        <dbReference type="Proteomes" id="UP000886657"/>
    </source>
</evidence>
<dbReference type="Pfam" id="PF00364">
    <property type="entry name" value="Biotin_lipoyl"/>
    <property type="match status" value="1"/>
</dbReference>
<sequence length="38" mass="3869">MQNELKTNTTGTVSTVHVQEGATVETGAALITVVAPEA</sequence>
<accession>A0A9D7SG80</accession>
<dbReference type="Proteomes" id="UP000886657">
    <property type="component" value="Unassembled WGS sequence"/>
</dbReference>
<dbReference type="SUPFAM" id="SSF51230">
    <property type="entry name" value="Single hybrid motif"/>
    <property type="match status" value="1"/>
</dbReference>
<comment type="caution">
    <text evidence="2">The sequence shown here is derived from an EMBL/GenBank/DDBJ whole genome shotgun (WGS) entry which is preliminary data.</text>
</comment>
<evidence type="ECO:0000313" key="3">
    <source>
        <dbReference type="EMBL" id="MBK9795930.1"/>
    </source>
</evidence>
<proteinExistence type="predicted"/>